<feature type="compositionally biased region" description="Polar residues" evidence="8">
    <location>
        <begin position="398"/>
        <end position="412"/>
    </location>
</feature>
<dbReference type="Proteomes" id="UP000019491">
    <property type="component" value="Unassembled WGS sequence"/>
</dbReference>
<keyword evidence="6" id="KW-0238">DNA-binding</keyword>
<evidence type="ECO:0000259" key="11">
    <source>
        <dbReference type="Pfam" id="PF12323"/>
    </source>
</evidence>
<dbReference type="InterPro" id="IPR001959">
    <property type="entry name" value="Transposase"/>
</dbReference>
<feature type="domain" description="Transposase putative helix-turn-helix" evidence="11">
    <location>
        <begin position="1"/>
        <end position="45"/>
    </location>
</feature>
<evidence type="ECO:0000256" key="6">
    <source>
        <dbReference type="ARBA" id="ARBA00023125"/>
    </source>
</evidence>
<dbReference type="NCBIfam" id="NF040570">
    <property type="entry name" value="guided_TnpB"/>
    <property type="match status" value="1"/>
</dbReference>
<evidence type="ECO:0000256" key="7">
    <source>
        <dbReference type="ARBA" id="ARBA00023172"/>
    </source>
</evidence>
<feature type="domain" description="Cas12f1-like TNB" evidence="10">
    <location>
        <begin position="290"/>
        <end position="344"/>
    </location>
</feature>
<dbReference type="InterPro" id="IPR010095">
    <property type="entry name" value="Cas12f1-like_TNB"/>
</dbReference>
<dbReference type="Pfam" id="PF12323">
    <property type="entry name" value="HTH_OrfB_IS605"/>
    <property type="match status" value="1"/>
</dbReference>
<evidence type="ECO:0000313" key="13">
    <source>
        <dbReference type="Proteomes" id="UP000019491"/>
    </source>
</evidence>
<keyword evidence="5" id="KW-0862">Zinc</keyword>
<gene>
    <name evidence="12" type="ORF">RW1_001_00550</name>
</gene>
<dbReference type="NCBIfam" id="TIGR01766">
    <property type="entry name" value="IS200/IS605 family accessory protein TnpB-like domain"/>
    <property type="match status" value="1"/>
</dbReference>
<keyword evidence="13" id="KW-1185">Reference proteome</keyword>
<name>X0PWY9_RHOWR</name>
<keyword evidence="7" id="KW-0233">DNA recombination</keyword>
<evidence type="ECO:0000259" key="10">
    <source>
        <dbReference type="Pfam" id="PF07282"/>
    </source>
</evidence>
<dbReference type="PANTHER" id="PTHR30405:SF25">
    <property type="entry name" value="RNA-GUIDED DNA ENDONUCLEASE INSQ-RELATED"/>
    <property type="match status" value="1"/>
</dbReference>
<keyword evidence="3" id="KW-0815">Transposition</keyword>
<dbReference type="GO" id="GO:0003677">
    <property type="term" value="F:DNA binding"/>
    <property type="evidence" value="ECO:0007669"/>
    <property type="project" value="UniProtKB-KW"/>
</dbReference>
<feature type="region of interest" description="Disordered" evidence="8">
    <location>
        <begin position="380"/>
        <end position="450"/>
    </location>
</feature>
<evidence type="ECO:0000256" key="1">
    <source>
        <dbReference type="ARBA" id="ARBA00008761"/>
    </source>
</evidence>
<proteinExistence type="inferred from homology"/>
<dbReference type="GO" id="GO:0046872">
    <property type="term" value="F:metal ion binding"/>
    <property type="evidence" value="ECO:0007669"/>
    <property type="project" value="UniProtKB-KW"/>
</dbReference>
<accession>X0PWY9</accession>
<evidence type="ECO:0000256" key="3">
    <source>
        <dbReference type="ARBA" id="ARBA00022578"/>
    </source>
</evidence>
<dbReference type="PANTHER" id="PTHR30405">
    <property type="entry name" value="TRANSPOSASE"/>
    <property type="match status" value="1"/>
</dbReference>
<comment type="caution">
    <text evidence="12">The sequence shown here is derived from an EMBL/GenBank/DDBJ whole genome shotgun (WGS) entry which is preliminary data.</text>
</comment>
<evidence type="ECO:0000259" key="9">
    <source>
        <dbReference type="Pfam" id="PF01385"/>
    </source>
</evidence>
<sequence>MKRAYKYRFYPTAVQAEQLARTFGCTRYVYNRALAERTRAWSQEQRRVTYADTSKMLTDWKRDTETAWLSEPSKGPLQESLRQLQGAFDRFWRKQTGYPQFKKKGRSKESATYFSNCFTYRGGQIRLAKQTEPLDVRWSRPLPEGAVPSQVTVSRNARGQYHVSILVEDTIPELEPADRVVGLDAGITSLYTLSTGEKITNPRHERRDRARLAKAQRVLARKEKGSRNRAKARLKVAKIFGRIADRRRDHLHKLSTRLVRENQVIAIEDLSVRNMVKNRSLSRAISDAGWSEFRSMLENQADWYGRRVVVIDRFYPSSKTCSVCGVLASTMPLTVREWACRCGTRPRPGCERGEEHFGRRTDGDSLRRWCETAPRLGCGEATVGETGTSGRESRGDSRSFTAERTSSGTTPATGWCSWRSGSSPERTSRTERYGSARPVASNGVPVRALR</sequence>
<evidence type="ECO:0000256" key="2">
    <source>
        <dbReference type="ARBA" id="ARBA00011044"/>
    </source>
</evidence>
<protein>
    <submittedName>
        <fullName evidence="12">Putative transposase</fullName>
    </submittedName>
</protein>
<dbReference type="Pfam" id="PF07282">
    <property type="entry name" value="Cas12f1-like_TNB"/>
    <property type="match status" value="1"/>
</dbReference>
<reference evidence="12 13" key="1">
    <citation type="submission" date="2014-02" db="EMBL/GenBank/DDBJ databases">
        <title>Whole genome shotgun sequence of Rhodococcus wratislaviensis NBRC 100605.</title>
        <authorList>
            <person name="Hosoyama A."/>
            <person name="Tsuchikane K."/>
            <person name="Yoshida I."/>
            <person name="Ohji S."/>
            <person name="Ichikawa N."/>
            <person name="Yamazoe A."/>
            <person name="Fujita N."/>
        </authorList>
    </citation>
    <scope>NUCLEOTIDE SEQUENCE [LARGE SCALE GENOMIC DNA]</scope>
    <source>
        <strain evidence="12 13">NBRC 100605</strain>
    </source>
</reference>
<comment type="similarity">
    <text evidence="1">In the C-terminal section; belongs to the transposase 35 family.</text>
</comment>
<comment type="similarity">
    <text evidence="2">In the N-terminal section; belongs to the transposase 2 family.</text>
</comment>
<feature type="domain" description="Probable transposase IS891/IS1136/IS1341" evidence="9">
    <location>
        <begin position="165"/>
        <end position="279"/>
    </location>
</feature>
<dbReference type="InterPro" id="IPR051399">
    <property type="entry name" value="RNA-guided_DNA_endo/Transpos"/>
</dbReference>
<organism evidence="12 13">
    <name type="scientific">Rhodococcus wratislaviensis NBRC 100605</name>
    <dbReference type="NCBI Taxonomy" id="1219028"/>
    <lineage>
        <taxon>Bacteria</taxon>
        <taxon>Bacillati</taxon>
        <taxon>Actinomycetota</taxon>
        <taxon>Actinomycetes</taxon>
        <taxon>Mycobacteriales</taxon>
        <taxon>Nocardiaceae</taxon>
        <taxon>Rhodococcus</taxon>
    </lineage>
</organism>
<evidence type="ECO:0000256" key="8">
    <source>
        <dbReference type="SAM" id="MobiDB-lite"/>
    </source>
</evidence>
<evidence type="ECO:0000313" key="12">
    <source>
        <dbReference type="EMBL" id="GAF42121.1"/>
    </source>
</evidence>
<dbReference type="GO" id="GO:0006310">
    <property type="term" value="P:DNA recombination"/>
    <property type="evidence" value="ECO:0007669"/>
    <property type="project" value="UniProtKB-KW"/>
</dbReference>
<dbReference type="EMBL" id="BAWF01000001">
    <property type="protein sequence ID" value="GAF42121.1"/>
    <property type="molecule type" value="Genomic_DNA"/>
</dbReference>
<keyword evidence="4" id="KW-0479">Metal-binding</keyword>
<evidence type="ECO:0000256" key="4">
    <source>
        <dbReference type="ARBA" id="ARBA00022723"/>
    </source>
</evidence>
<dbReference type="InterPro" id="IPR021027">
    <property type="entry name" value="Transposase_put_HTH"/>
</dbReference>
<dbReference type="GO" id="GO:0032196">
    <property type="term" value="P:transposition"/>
    <property type="evidence" value="ECO:0007669"/>
    <property type="project" value="UniProtKB-KW"/>
</dbReference>
<evidence type="ECO:0000256" key="5">
    <source>
        <dbReference type="ARBA" id="ARBA00022833"/>
    </source>
</evidence>
<dbReference type="Pfam" id="PF01385">
    <property type="entry name" value="OrfB_IS605"/>
    <property type="match status" value="1"/>
</dbReference>
<dbReference type="AlphaFoldDB" id="X0PWY9"/>